<dbReference type="InterPro" id="IPR026838">
    <property type="entry name" value="YheC/D"/>
</dbReference>
<protein>
    <recommendedName>
        <fullName evidence="2">ATP-grasp domain-containing protein</fullName>
    </recommendedName>
</protein>
<dbReference type="SUPFAM" id="SSF56059">
    <property type="entry name" value="Glutathione synthetase ATP-binding domain-like"/>
    <property type="match status" value="2"/>
</dbReference>
<dbReference type="GO" id="GO:0005524">
    <property type="term" value="F:ATP binding"/>
    <property type="evidence" value="ECO:0007669"/>
    <property type="project" value="UniProtKB-UniRule"/>
</dbReference>
<dbReference type="GO" id="GO:0018169">
    <property type="term" value="F:ribosomal S6-glutamic acid ligase activity"/>
    <property type="evidence" value="ECO:0007669"/>
    <property type="project" value="TreeGrafter"/>
</dbReference>
<dbReference type="RefSeq" id="WP_185126645.1">
    <property type="nucleotide sequence ID" value="NZ_CAJEWD010000009.1"/>
</dbReference>
<evidence type="ECO:0000313" key="4">
    <source>
        <dbReference type="Proteomes" id="UP000589351"/>
    </source>
</evidence>
<sequence length="690" mass="80583">MKESLRKPLIGMLRQFKQPNSMAIAAALSANMLNCNFLFFNPEDIDLKNKKINGLVLDNGEWIRQISDYPDVIDNSPPRKENKSVYAELEKSIPFTMHRIGNKDYVSNNLIKDDDYKNLVIPYQSLTSEQDIYKMLGLYKKIIVKPTGGNRGNGILYIEQVGQTYIVISKDQKMKYEIDNFNKYISKLVKQKNIIQKYISSTTQSKLPFDIRIHVRRGEFGKWEIVKIYPRIGNSNSVESNLSQGGSISKITPFLKQNFQDDWEKILASLNKLGREFPIYFNKKYDFEIDALGLDIGIDNNGKLWLFEVNSFPGCTMFEIEAQQVAMKYAKYLASKKKHSVINYNNNKTVIAMFSPAKGLSKLKTACFAAASMYDAEFCYFTPEDIDYKSKVIYGKTFTNNKWITKQYSYINEIDVIYDRVRMIGRRKYKEIYEELNHIPFTHKNFGSTLNKIKVYDEFQKDGSMKNHIIPYIHHTSSSETLDFINEHKKIIIKPQVGLIGNGLYYIESIDSFYVIKYKGQELQLDKLEFINWIEKLTSKKAYVVQKYINTRTKDNQPFDIRVHLMRGYRNKWEFVVILPRVGIEFEKITPMKTGGYVGIWEGFIKRNYGEESYTNINKEMKKISLDFTKKFEKLFQTEISEVGIDFAIDENGQIYLLEMNLRRPGFQYYEFDVAKKAIGYAKYLSEVNK</sequence>
<dbReference type="GO" id="GO:0046872">
    <property type="term" value="F:metal ion binding"/>
    <property type="evidence" value="ECO:0007669"/>
    <property type="project" value="InterPro"/>
</dbReference>
<evidence type="ECO:0000259" key="2">
    <source>
        <dbReference type="PROSITE" id="PS50975"/>
    </source>
</evidence>
<gene>
    <name evidence="3" type="ORF">JEODO184_02151</name>
</gene>
<evidence type="ECO:0000256" key="1">
    <source>
        <dbReference type="PROSITE-ProRule" id="PRU00409"/>
    </source>
</evidence>
<dbReference type="PANTHER" id="PTHR21621">
    <property type="entry name" value="RIBOSOMAL PROTEIN S6 MODIFICATION PROTEIN"/>
    <property type="match status" value="1"/>
</dbReference>
<dbReference type="GO" id="GO:0005737">
    <property type="term" value="C:cytoplasm"/>
    <property type="evidence" value="ECO:0007669"/>
    <property type="project" value="TreeGrafter"/>
</dbReference>
<keyword evidence="4" id="KW-1185">Reference proteome</keyword>
<accession>A0A6V7RTA5</accession>
<dbReference type="Pfam" id="PF14398">
    <property type="entry name" value="ATPgrasp_YheCD"/>
    <property type="match status" value="2"/>
</dbReference>
<dbReference type="AlphaFoldDB" id="A0A6V7RTA5"/>
<dbReference type="Proteomes" id="UP000589351">
    <property type="component" value="Unassembled WGS sequence"/>
</dbReference>
<dbReference type="GO" id="GO:0009432">
    <property type="term" value="P:SOS response"/>
    <property type="evidence" value="ECO:0007669"/>
    <property type="project" value="TreeGrafter"/>
</dbReference>
<dbReference type="EMBL" id="CAJEWD010000009">
    <property type="protein sequence ID" value="CAD2081417.1"/>
    <property type="molecule type" value="Genomic_DNA"/>
</dbReference>
<evidence type="ECO:0000313" key="3">
    <source>
        <dbReference type="EMBL" id="CAD2081417.1"/>
    </source>
</evidence>
<dbReference type="PANTHER" id="PTHR21621:SF0">
    <property type="entry name" value="BETA-CITRYLGLUTAMATE SYNTHASE B-RELATED"/>
    <property type="match status" value="1"/>
</dbReference>
<dbReference type="InterPro" id="IPR011761">
    <property type="entry name" value="ATP-grasp"/>
</dbReference>
<keyword evidence="1" id="KW-0547">Nucleotide-binding</keyword>
<name>A0A6V7RTA5_9STAP</name>
<comment type="caution">
    <text evidence="3">The sequence shown here is derived from an EMBL/GenBank/DDBJ whole genome shotgun (WGS) entry which is preliminary data.</text>
</comment>
<dbReference type="Gene3D" id="3.30.470.20">
    <property type="entry name" value="ATP-grasp fold, B domain"/>
    <property type="match status" value="2"/>
</dbReference>
<reference evidence="3 4" key="1">
    <citation type="submission" date="2020-07" db="EMBL/GenBank/DDBJ databases">
        <authorList>
            <person name="Criscuolo A."/>
        </authorList>
    </citation>
    <scope>NUCLEOTIDE SEQUENCE [LARGE SCALE GENOMIC DNA]</scope>
    <source>
        <strain evidence="3">CIP111649</strain>
    </source>
</reference>
<organism evidence="3 4">
    <name type="scientific">Jeotgalicoccus meleagridis</name>
    <dbReference type="NCBI Taxonomy" id="2759181"/>
    <lineage>
        <taxon>Bacteria</taxon>
        <taxon>Bacillati</taxon>
        <taxon>Bacillota</taxon>
        <taxon>Bacilli</taxon>
        <taxon>Bacillales</taxon>
        <taxon>Staphylococcaceae</taxon>
        <taxon>Jeotgalicoccus</taxon>
    </lineage>
</organism>
<feature type="domain" description="ATP-grasp" evidence="2">
    <location>
        <begin position="103"/>
        <end position="338"/>
    </location>
</feature>
<dbReference type="PROSITE" id="PS50975">
    <property type="entry name" value="ATP_GRASP"/>
    <property type="match status" value="2"/>
</dbReference>
<feature type="domain" description="ATP-grasp" evidence="2">
    <location>
        <begin position="462"/>
        <end position="690"/>
    </location>
</feature>
<proteinExistence type="predicted"/>
<keyword evidence="1" id="KW-0067">ATP-binding</keyword>